<dbReference type="Proteomes" id="UP001589862">
    <property type="component" value="Unassembled WGS sequence"/>
</dbReference>
<protein>
    <submittedName>
        <fullName evidence="2">Uncharacterized protein</fullName>
    </submittedName>
</protein>
<gene>
    <name evidence="2" type="ORF">ACFFFR_08395</name>
</gene>
<accession>A0ABV6PDC9</accession>
<keyword evidence="1" id="KW-0812">Transmembrane</keyword>
<name>A0ABV6PDC9_9MICC</name>
<feature type="transmembrane region" description="Helical" evidence="1">
    <location>
        <begin position="63"/>
        <end position="84"/>
    </location>
</feature>
<comment type="caution">
    <text evidence="2">The sequence shown here is derived from an EMBL/GenBank/DDBJ whole genome shotgun (WGS) entry which is preliminary data.</text>
</comment>
<sequence length="123" mass="12874">MEEFYGKVRRYGAAFLALAITGLGVVSLSGDVTQMYRVIYIVAATASVATLVASIVREQRSRMLDCTAFVLTLITLAMMWGAAAGTPSPFLLHVVSLLMAWGLFAGAVAVGANGKQAASVETA</sequence>
<evidence type="ECO:0000313" key="2">
    <source>
        <dbReference type="EMBL" id="MFC0582397.1"/>
    </source>
</evidence>
<feature type="transmembrane region" description="Helical" evidence="1">
    <location>
        <begin position="12"/>
        <end position="30"/>
    </location>
</feature>
<feature type="transmembrane region" description="Helical" evidence="1">
    <location>
        <begin position="36"/>
        <end position="56"/>
    </location>
</feature>
<keyword evidence="3" id="KW-1185">Reference proteome</keyword>
<evidence type="ECO:0000256" key="1">
    <source>
        <dbReference type="SAM" id="Phobius"/>
    </source>
</evidence>
<proteinExistence type="predicted"/>
<dbReference type="EMBL" id="JBHLUB010000030">
    <property type="protein sequence ID" value="MFC0582397.1"/>
    <property type="molecule type" value="Genomic_DNA"/>
</dbReference>
<reference evidence="2 3" key="1">
    <citation type="submission" date="2024-09" db="EMBL/GenBank/DDBJ databases">
        <authorList>
            <person name="Sun Q."/>
            <person name="Mori K."/>
        </authorList>
    </citation>
    <scope>NUCLEOTIDE SEQUENCE [LARGE SCALE GENOMIC DNA]</scope>
    <source>
        <strain evidence="2 3">NCAIM B.02604</strain>
    </source>
</reference>
<feature type="transmembrane region" description="Helical" evidence="1">
    <location>
        <begin position="90"/>
        <end position="112"/>
    </location>
</feature>
<dbReference type="RefSeq" id="WP_377459524.1">
    <property type="nucleotide sequence ID" value="NZ_JBHLUB010000030.1"/>
</dbReference>
<keyword evidence="1" id="KW-1133">Transmembrane helix</keyword>
<organism evidence="2 3">
    <name type="scientific">Micrococcoides hystricis</name>
    <dbReference type="NCBI Taxonomy" id="1572761"/>
    <lineage>
        <taxon>Bacteria</taxon>
        <taxon>Bacillati</taxon>
        <taxon>Actinomycetota</taxon>
        <taxon>Actinomycetes</taxon>
        <taxon>Micrococcales</taxon>
        <taxon>Micrococcaceae</taxon>
        <taxon>Micrococcoides</taxon>
    </lineage>
</organism>
<keyword evidence="1" id="KW-0472">Membrane</keyword>
<evidence type="ECO:0000313" key="3">
    <source>
        <dbReference type="Proteomes" id="UP001589862"/>
    </source>
</evidence>